<dbReference type="STRING" id="765911.Thivi_3227"/>
<dbReference type="KEGG" id="tvi:Thivi_3227"/>
<organism evidence="1 2">
    <name type="scientific">Thiocystis violascens (strain ATCC 17096 / DSM 198 / 6111)</name>
    <name type="common">Chromatium violascens</name>
    <dbReference type="NCBI Taxonomy" id="765911"/>
    <lineage>
        <taxon>Bacteria</taxon>
        <taxon>Pseudomonadati</taxon>
        <taxon>Pseudomonadota</taxon>
        <taxon>Gammaproteobacteria</taxon>
        <taxon>Chromatiales</taxon>
        <taxon>Chromatiaceae</taxon>
        <taxon>Thiocystis</taxon>
    </lineage>
</organism>
<dbReference type="PANTHER" id="PTHR38753:SF1">
    <property type="entry name" value="SLR1441 PROTEIN"/>
    <property type="match status" value="1"/>
</dbReference>
<sequence length="195" mass="22604">MAPTYEDILTLFREVAESQKETERKFRETDLKFQETDRKIQETDRLIKELSRTFGGWSNRLGEFVEEMVRPAVVRLFRSRGLEVHQVMRDVTAINDDGTEGIEVDLLITNVETAIGVECKSRLTLEDVQEHLARLEKFKRLFPQYAGYRLMGAVAAMVLPDEVARFAYRQGLFVLAQSGDAILIRNDDRFTPKEW</sequence>
<dbReference type="RefSeq" id="WP_014779517.1">
    <property type="nucleotide sequence ID" value="NC_018012.1"/>
</dbReference>
<dbReference type="SUPFAM" id="SSF52980">
    <property type="entry name" value="Restriction endonuclease-like"/>
    <property type="match status" value="1"/>
</dbReference>
<name>I3YDN6_THIV6</name>
<keyword evidence="2" id="KW-1185">Reference proteome</keyword>
<evidence type="ECO:0000313" key="1">
    <source>
        <dbReference type="EMBL" id="AFL75104.1"/>
    </source>
</evidence>
<gene>
    <name evidence="1" type="ordered locus">Thivi_3227</name>
</gene>
<dbReference type="eggNOG" id="COG1373">
    <property type="taxonomic scope" value="Bacteria"/>
</dbReference>
<dbReference type="OrthoDB" id="5623749at2"/>
<evidence type="ECO:0008006" key="3">
    <source>
        <dbReference type="Google" id="ProtNLM"/>
    </source>
</evidence>
<dbReference type="InterPro" id="IPR024271">
    <property type="entry name" value="DUF3782"/>
</dbReference>
<dbReference type="AlphaFoldDB" id="I3YDN6"/>
<accession>I3YDN6</accession>
<dbReference type="Pfam" id="PF12644">
    <property type="entry name" value="DUF3782"/>
    <property type="match status" value="1"/>
</dbReference>
<dbReference type="PANTHER" id="PTHR38753">
    <property type="entry name" value="SLR1441 PROTEIN"/>
    <property type="match status" value="1"/>
</dbReference>
<dbReference type="EMBL" id="CP003154">
    <property type="protein sequence ID" value="AFL75104.1"/>
    <property type="molecule type" value="Genomic_DNA"/>
</dbReference>
<evidence type="ECO:0000313" key="2">
    <source>
        <dbReference type="Proteomes" id="UP000006062"/>
    </source>
</evidence>
<dbReference type="HOGENOM" id="CLU_081497_2_0_6"/>
<reference evidence="1 2" key="1">
    <citation type="submission" date="2012-06" db="EMBL/GenBank/DDBJ databases">
        <title>Complete sequence of Thiocystis violascens DSM 198.</title>
        <authorList>
            <consortium name="US DOE Joint Genome Institute"/>
            <person name="Lucas S."/>
            <person name="Han J."/>
            <person name="Lapidus A."/>
            <person name="Cheng J.-F."/>
            <person name="Goodwin L."/>
            <person name="Pitluck S."/>
            <person name="Peters L."/>
            <person name="Ovchinnikova G."/>
            <person name="Teshima H."/>
            <person name="Detter J.C."/>
            <person name="Han C."/>
            <person name="Tapia R."/>
            <person name="Land M."/>
            <person name="Hauser L."/>
            <person name="Kyrpides N."/>
            <person name="Ivanova N."/>
            <person name="Pagani I."/>
            <person name="Vogl K."/>
            <person name="Liu Z."/>
            <person name="Frigaard N.-U."/>
            <person name="Bryant D."/>
            <person name="Woyke T."/>
        </authorList>
    </citation>
    <scope>NUCLEOTIDE SEQUENCE [LARGE SCALE GENOMIC DNA]</scope>
    <source>
        <strain evidence="2">ATCC 17096 / DSM 198 / 6111</strain>
    </source>
</reference>
<proteinExistence type="predicted"/>
<dbReference type="InterPro" id="IPR011335">
    <property type="entry name" value="Restrct_endonuc-II-like"/>
</dbReference>
<dbReference type="Proteomes" id="UP000006062">
    <property type="component" value="Chromosome"/>
</dbReference>
<protein>
    <recommendedName>
        <fullName evidence="3">DUF3782 domain-containing protein</fullName>
    </recommendedName>
</protein>